<dbReference type="Proteomes" id="UP000433309">
    <property type="component" value="Unassembled WGS sequence"/>
</dbReference>
<dbReference type="RefSeq" id="WP_154379082.1">
    <property type="nucleotide sequence ID" value="NZ_WKJK01000009.1"/>
</dbReference>
<proteinExistence type="predicted"/>
<feature type="domain" description="HTH tetR-type" evidence="5">
    <location>
        <begin position="19"/>
        <end position="79"/>
    </location>
</feature>
<dbReference type="EMBL" id="WKJK01000009">
    <property type="protein sequence ID" value="MRW92069.1"/>
    <property type="molecule type" value="Genomic_DNA"/>
</dbReference>
<keyword evidence="7" id="KW-1185">Reference proteome</keyword>
<evidence type="ECO:0000256" key="3">
    <source>
        <dbReference type="ARBA" id="ARBA00023163"/>
    </source>
</evidence>
<gene>
    <name evidence="6" type="ORF">GJ699_18910</name>
</gene>
<dbReference type="SUPFAM" id="SSF46689">
    <property type="entry name" value="Homeodomain-like"/>
    <property type="match status" value="1"/>
</dbReference>
<dbReference type="Pfam" id="PF00440">
    <property type="entry name" value="TetR_N"/>
    <property type="match status" value="1"/>
</dbReference>
<dbReference type="InterPro" id="IPR001647">
    <property type="entry name" value="HTH_TetR"/>
</dbReference>
<feature type="DNA-binding region" description="H-T-H motif" evidence="4">
    <location>
        <begin position="42"/>
        <end position="61"/>
    </location>
</feature>
<name>A0A6I2L709_9BURK</name>
<sequence>MTKPLNAPPPAVPKQKRSLESQEAILLATERLLTREGGNDFTLLDLSRESGMSVGGIYRRFVDKQGLMLVMQQRLNERMLQDYTEFAREASQSAANLKQLVPVLIAGMTELLRRHAAVLRKIVEESMHHPEMAQNGIQIYHAHLALFKRDLLRYRAEIAHDDPEYAIEFCFNAVYELVASHLAFGRGSTVTEQDWPRLLANLQRLCLNFLAYPL</sequence>
<keyword evidence="3" id="KW-0804">Transcription</keyword>
<evidence type="ECO:0000256" key="4">
    <source>
        <dbReference type="PROSITE-ProRule" id="PRU00335"/>
    </source>
</evidence>
<dbReference type="PROSITE" id="PS50977">
    <property type="entry name" value="HTH_TETR_2"/>
    <property type="match status" value="1"/>
</dbReference>
<reference evidence="6 7" key="1">
    <citation type="submission" date="2019-11" db="EMBL/GenBank/DDBJ databases">
        <title>Novel species isolated from a subtropical stream in China.</title>
        <authorList>
            <person name="Lu H."/>
        </authorList>
    </citation>
    <scope>NUCLEOTIDE SEQUENCE [LARGE SCALE GENOMIC DNA]</scope>
    <source>
        <strain evidence="6 7">FT80W</strain>
    </source>
</reference>
<evidence type="ECO:0000256" key="1">
    <source>
        <dbReference type="ARBA" id="ARBA00023015"/>
    </source>
</evidence>
<evidence type="ECO:0000313" key="6">
    <source>
        <dbReference type="EMBL" id="MRW92069.1"/>
    </source>
</evidence>
<dbReference type="PANTHER" id="PTHR30055">
    <property type="entry name" value="HTH-TYPE TRANSCRIPTIONAL REGULATOR RUTR"/>
    <property type="match status" value="1"/>
</dbReference>
<dbReference type="InterPro" id="IPR009057">
    <property type="entry name" value="Homeodomain-like_sf"/>
</dbReference>
<evidence type="ECO:0000256" key="2">
    <source>
        <dbReference type="ARBA" id="ARBA00023125"/>
    </source>
</evidence>
<dbReference type="Gene3D" id="1.10.357.10">
    <property type="entry name" value="Tetracycline Repressor, domain 2"/>
    <property type="match status" value="1"/>
</dbReference>
<keyword evidence="2 4" id="KW-0238">DNA-binding</keyword>
<dbReference type="PANTHER" id="PTHR30055:SF234">
    <property type="entry name" value="HTH-TYPE TRANSCRIPTIONAL REGULATOR BETI"/>
    <property type="match status" value="1"/>
</dbReference>
<dbReference type="InterPro" id="IPR050109">
    <property type="entry name" value="HTH-type_TetR-like_transc_reg"/>
</dbReference>
<keyword evidence="1" id="KW-0805">Transcription regulation</keyword>
<organism evidence="6 7">
    <name type="scientific">Duganella guangzhouensis</name>
    <dbReference type="NCBI Taxonomy" id="2666084"/>
    <lineage>
        <taxon>Bacteria</taxon>
        <taxon>Pseudomonadati</taxon>
        <taxon>Pseudomonadota</taxon>
        <taxon>Betaproteobacteria</taxon>
        <taxon>Burkholderiales</taxon>
        <taxon>Oxalobacteraceae</taxon>
        <taxon>Telluria group</taxon>
        <taxon>Duganella</taxon>
    </lineage>
</organism>
<dbReference type="GO" id="GO:0000976">
    <property type="term" value="F:transcription cis-regulatory region binding"/>
    <property type="evidence" value="ECO:0007669"/>
    <property type="project" value="TreeGrafter"/>
</dbReference>
<evidence type="ECO:0000259" key="5">
    <source>
        <dbReference type="PROSITE" id="PS50977"/>
    </source>
</evidence>
<evidence type="ECO:0000313" key="7">
    <source>
        <dbReference type="Proteomes" id="UP000433309"/>
    </source>
</evidence>
<protein>
    <submittedName>
        <fullName evidence="6">TetR family transcriptional regulator</fullName>
    </submittedName>
</protein>
<dbReference type="AlphaFoldDB" id="A0A6I2L709"/>
<dbReference type="GO" id="GO:0003700">
    <property type="term" value="F:DNA-binding transcription factor activity"/>
    <property type="evidence" value="ECO:0007669"/>
    <property type="project" value="TreeGrafter"/>
</dbReference>
<comment type="caution">
    <text evidence="6">The sequence shown here is derived from an EMBL/GenBank/DDBJ whole genome shotgun (WGS) entry which is preliminary data.</text>
</comment>
<accession>A0A6I2L709</accession>